<accession>A0A7S7SN58</accession>
<protein>
    <submittedName>
        <fullName evidence="2">Uncharacterized protein</fullName>
    </submittedName>
</protein>
<keyword evidence="1" id="KW-1133">Transmembrane helix</keyword>
<organism evidence="2 3">
    <name type="scientific">Paludibaculum fermentans</name>
    <dbReference type="NCBI Taxonomy" id="1473598"/>
    <lineage>
        <taxon>Bacteria</taxon>
        <taxon>Pseudomonadati</taxon>
        <taxon>Acidobacteriota</taxon>
        <taxon>Terriglobia</taxon>
        <taxon>Bryobacterales</taxon>
        <taxon>Bryobacteraceae</taxon>
        <taxon>Paludibaculum</taxon>
    </lineage>
</organism>
<dbReference type="KEGG" id="pfer:IRI77_14500"/>
<dbReference type="EMBL" id="CP063849">
    <property type="protein sequence ID" value="QOY91104.1"/>
    <property type="molecule type" value="Genomic_DNA"/>
</dbReference>
<feature type="transmembrane region" description="Helical" evidence="1">
    <location>
        <begin position="24"/>
        <end position="43"/>
    </location>
</feature>
<feature type="transmembrane region" description="Helical" evidence="1">
    <location>
        <begin position="55"/>
        <end position="81"/>
    </location>
</feature>
<evidence type="ECO:0000256" key="1">
    <source>
        <dbReference type="SAM" id="Phobius"/>
    </source>
</evidence>
<dbReference type="AlphaFoldDB" id="A0A7S7SN58"/>
<evidence type="ECO:0000313" key="3">
    <source>
        <dbReference type="Proteomes" id="UP000593892"/>
    </source>
</evidence>
<feature type="transmembrane region" description="Helical" evidence="1">
    <location>
        <begin position="166"/>
        <end position="199"/>
    </location>
</feature>
<name>A0A7S7SN58_PALFE</name>
<sequence>MPLSLSVVAGPRPVEDLAERDLPWLPFAACLLAGLAAAALTAPRPQPVSDPAGWTIWKALFAVAIAAGATALVARLTLPYFTACSDEQASALAWRSAAIGAWFAPIAAIAAQNSLLALPVAFFCGLAAGRLLRGSARLIAEPGAAGDDEPAILFTARYPSQLTRELAYAVAAAAILEFSAACSVGGYFLAAAILTGTAASLIAASAPDTQAPQEDSRPWLRFLLQASLALVLACFALIPLPAFRAVRSHNVAARGPDAAGGPSNADLISGAILLADSRNAAKLSIPIPHGRVGSARPRATPPSVLAFSGLYWILSPPHRRPSASAKVFHDSPVSYSFTAGHHGFLTMQAHQQLPSAVDPRCCSALEVTIETTDPMPQSVALDVVLTTSEVHQAPRQSLGVQRVAGPGESVLRFPIPVHPTIDSFDRIIIDFRLGGQRFNRSANVAIRSFAFVPKGQ</sequence>
<dbReference type="RefSeq" id="WP_194452759.1">
    <property type="nucleotide sequence ID" value="NZ_CP063849.1"/>
</dbReference>
<evidence type="ECO:0000313" key="2">
    <source>
        <dbReference type="EMBL" id="QOY91104.1"/>
    </source>
</evidence>
<feature type="transmembrane region" description="Helical" evidence="1">
    <location>
        <begin position="101"/>
        <end position="128"/>
    </location>
</feature>
<dbReference type="Proteomes" id="UP000593892">
    <property type="component" value="Chromosome"/>
</dbReference>
<reference evidence="2 3" key="1">
    <citation type="submission" date="2020-10" db="EMBL/GenBank/DDBJ databases">
        <title>Complete genome sequence of Paludibaculum fermentans P105T, a facultatively anaerobic acidobacterium capable of dissimilatory Fe(III) reduction.</title>
        <authorList>
            <person name="Dedysh S.N."/>
            <person name="Beletsky A.V."/>
            <person name="Kulichevskaya I.S."/>
            <person name="Mardanov A.V."/>
            <person name="Ravin N.V."/>
        </authorList>
    </citation>
    <scope>NUCLEOTIDE SEQUENCE [LARGE SCALE GENOMIC DNA]</scope>
    <source>
        <strain evidence="2 3">P105</strain>
    </source>
</reference>
<keyword evidence="1" id="KW-0472">Membrane</keyword>
<feature type="transmembrane region" description="Helical" evidence="1">
    <location>
        <begin position="219"/>
        <end position="240"/>
    </location>
</feature>
<keyword evidence="3" id="KW-1185">Reference proteome</keyword>
<keyword evidence="1" id="KW-0812">Transmembrane</keyword>
<proteinExistence type="predicted"/>
<gene>
    <name evidence="2" type="ORF">IRI77_14500</name>
</gene>